<comment type="catalytic activity">
    <reaction evidence="7">
        <text>L-threonyl-[protein] + ATP = O-phospho-L-threonyl-[protein] + ADP + H(+)</text>
        <dbReference type="Rhea" id="RHEA:46608"/>
        <dbReference type="Rhea" id="RHEA-COMP:11060"/>
        <dbReference type="Rhea" id="RHEA-COMP:11605"/>
        <dbReference type="ChEBI" id="CHEBI:15378"/>
        <dbReference type="ChEBI" id="CHEBI:30013"/>
        <dbReference type="ChEBI" id="CHEBI:30616"/>
        <dbReference type="ChEBI" id="CHEBI:61977"/>
        <dbReference type="ChEBI" id="CHEBI:456216"/>
        <dbReference type="EC" id="2.7.11.1"/>
    </reaction>
</comment>
<dbReference type="InterPro" id="IPR011009">
    <property type="entry name" value="Kinase-like_dom_sf"/>
</dbReference>
<dbReference type="Gene3D" id="1.10.510.10">
    <property type="entry name" value="Transferase(Phosphotransferase) domain 1"/>
    <property type="match status" value="1"/>
</dbReference>
<keyword evidence="11" id="KW-1185">Reference proteome</keyword>
<proteinExistence type="predicted"/>
<protein>
    <recommendedName>
        <fullName evidence="1">non-specific serine/threonine protein kinase</fullName>
        <ecNumber evidence="1">2.7.11.1</ecNumber>
    </recommendedName>
</protein>
<dbReference type="InterPro" id="IPR000719">
    <property type="entry name" value="Prot_kinase_dom"/>
</dbReference>
<dbReference type="AlphaFoldDB" id="A0A0C2YIY2"/>
<evidence type="ECO:0000256" key="3">
    <source>
        <dbReference type="ARBA" id="ARBA00022679"/>
    </source>
</evidence>
<dbReference type="InterPro" id="IPR008266">
    <property type="entry name" value="Tyr_kinase_AS"/>
</dbReference>
<dbReference type="Pfam" id="PF01163">
    <property type="entry name" value="RIO1"/>
    <property type="match status" value="1"/>
</dbReference>
<keyword evidence="6" id="KW-0067">ATP-binding</keyword>
<dbReference type="SUPFAM" id="SSF56112">
    <property type="entry name" value="Protein kinase-like (PK-like)"/>
    <property type="match status" value="1"/>
</dbReference>
<comment type="catalytic activity">
    <reaction evidence="8">
        <text>L-seryl-[protein] + ATP = O-phospho-L-seryl-[protein] + ADP + H(+)</text>
        <dbReference type="Rhea" id="RHEA:17989"/>
        <dbReference type="Rhea" id="RHEA-COMP:9863"/>
        <dbReference type="Rhea" id="RHEA-COMP:11604"/>
        <dbReference type="ChEBI" id="CHEBI:15378"/>
        <dbReference type="ChEBI" id="CHEBI:29999"/>
        <dbReference type="ChEBI" id="CHEBI:30616"/>
        <dbReference type="ChEBI" id="CHEBI:83421"/>
        <dbReference type="ChEBI" id="CHEBI:456216"/>
        <dbReference type="EC" id="2.7.11.1"/>
    </reaction>
</comment>
<accession>A0A0C2YIY2</accession>
<evidence type="ECO:0000256" key="1">
    <source>
        <dbReference type="ARBA" id="ARBA00012513"/>
    </source>
</evidence>
<evidence type="ECO:0000256" key="7">
    <source>
        <dbReference type="ARBA" id="ARBA00047899"/>
    </source>
</evidence>
<dbReference type="InterPro" id="IPR018934">
    <property type="entry name" value="RIO_dom"/>
</dbReference>
<dbReference type="OrthoDB" id="2523927at2759"/>
<keyword evidence="2" id="KW-0723">Serine/threonine-protein kinase</keyword>
<evidence type="ECO:0000256" key="5">
    <source>
        <dbReference type="ARBA" id="ARBA00022777"/>
    </source>
</evidence>
<dbReference type="PROSITE" id="PS00109">
    <property type="entry name" value="PROTEIN_KINASE_TYR"/>
    <property type="match status" value="1"/>
</dbReference>
<evidence type="ECO:0000313" key="10">
    <source>
        <dbReference type="EMBL" id="KIM41012.1"/>
    </source>
</evidence>
<gene>
    <name evidence="10" type="ORF">M413DRAFT_28109</name>
</gene>
<evidence type="ECO:0000256" key="8">
    <source>
        <dbReference type="ARBA" id="ARBA00048679"/>
    </source>
</evidence>
<feature type="domain" description="Protein kinase" evidence="9">
    <location>
        <begin position="1"/>
        <end position="115"/>
    </location>
</feature>
<keyword evidence="5" id="KW-0418">Kinase</keyword>
<evidence type="ECO:0000256" key="6">
    <source>
        <dbReference type="ARBA" id="ARBA00022840"/>
    </source>
</evidence>
<dbReference type="EMBL" id="KN831781">
    <property type="protein sequence ID" value="KIM41012.1"/>
    <property type="molecule type" value="Genomic_DNA"/>
</dbReference>
<evidence type="ECO:0000256" key="2">
    <source>
        <dbReference type="ARBA" id="ARBA00022527"/>
    </source>
</evidence>
<reference evidence="11" key="2">
    <citation type="submission" date="2015-01" db="EMBL/GenBank/DDBJ databases">
        <title>Evolutionary Origins and Diversification of the Mycorrhizal Mutualists.</title>
        <authorList>
            <consortium name="DOE Joint Genome Institute"/>
            <consortium name="Mycorrhizal Genomics Consortium"/>
            <person name="Kohler A."/>
            <person name="Kuo A."/>
            <person name="Nagy L.G."/>
            <person name="Floudas D."/>
            <person name="Copeland A."/>
            <person name="Barry K.W."/>
            <person name="Cichocki N."/>
            <person name="Veneault-Fourrey C."/>
            <person name="LaButti K."/>
            <person name="Lindquist E.A."/>
            <person name="Lipzen A."/>
            <person name="Lundell T."/>
            <person name="Morin E."/>
            <person name="Murat C."/>
            <person name="Riley R."/>
            <person name="Ohm R."/>
            <person name="Sun H."/>
            <person name="Tunlid A."/>
            <person name="Henrissat B."/>
            <person name="Grigoriev I.V."/>
            <person name="Hibbett D.S."/>
            <person name="Martin F."/>
        </authorList>
    </citation>
    <scope>NUCLEOTIDE SEQUENCE [LARGE SCALE GENOMIC DNA]</scope>
    <source>
        <strain evidence="11">h7</strain>
    </source>
</reference>
<name>A0A0C2YIY2_HEBCY</name>
<organism evidence="10 11">
    <name type="scientific">Hebeloma cylindrosporum</name>
    <dbReference type="NCBI Taxonomy" id="76867"/>
    <lineage>
        <taxon>Eukaryota</taxon>
        <taxon>Fungi</taxon>
        <taxon>Dikarya</taxon>
        <taxon>Basidiomycota</taxon>
        <taxon>Agaricomycotina</taxon>
        <taxon>Agaricomycetes</taxon>
        <taxon>Agaricomycetidae</taxon>
        <taxon>Agaricales</taxon>
        <taxon>Agaricineae</taxon>
        <taxon>Hymenogastraceae</taxon>
        <taxon>Hebeloma</taxon>
    </lineage>
</organism>
<dbReference type="Proteomes" id="UP000053424">
    <property type="component" value="Unassembled WGS sequence"/>
</dbReference>
<dbReference type="GO" id="GO:0004674">
    <property type="term" value="F:protein serine/threonine kinase activity"/>
    <property type="evidence" value="ECO:0007669"/>
    <property type="project" value="UniProtKB-KW"/>
</dbReference>
<evidence type="ECO:0000259" key="9">
    <source>
        <dbReference type="PROSITE" id="PS50011"/>
    </source>
</evidence>
<keyword evidence="4" id="KW-0547">Nucleotide-binding</keyword>
<evidence type="ECO:0000256" key="4">
    <source>
        <dbReference type="ARBA" id="ARBA00022741"/>
    </source>
</evidence>
<dbReference type="GO" id="GO:0005524">
    <property type="term" value="F:ATP binding"/>
    <property type="evidence" value="ECO:0007669"/>
    <property type="project" value="UniProtKB-KW"/>
</dbReference>
<reference evidence="10 11" key="1">
    <citation type="submission" date="2014-04" db="EMBL/GenBank/DDBJ databases">
        <authorList>
            <consortium name="DOE Joint Genome Institute"/>
            <person name="Kuo A."/>
            <person name="Gay G."/>
            <person name="Dore J."/>
            <person name="Kohler A."/>
            <person name="Nagy L.G."/>
            <person name="Floudas D."/>
            <person name="Copeland A."/>
            <person name="Barry K.W."/>
            <person name="Cichocki N."/>
            <person name="Veneault-Fourrey C."/>
            <person name="LaButti K."/>
            <person name="Lindquist E.A."/>
            <person name="Lipzen A."/>
            <person name="Lundell T."/>
            <person name="Morin E."/>
            <person name="Murat C."/>
            <person name="Sun H."/>
            <person name="Tunlid A."/>
            <person name="Henrissat B."/>
            <person name="Grigoriev I.V."/>
            <person name="Hibbett D.S."/>
            <person name="Martin F."/>
            <person name="Nordberg H.P."/>
            <person name="Cantor M.N."/>
            <person name="Hua S.X."/>
        </authorList>
    </citation>
    <scope>NUCLEOTIDE SEQUENCE [LARGE SCALE GENOMIC DNA]</scope>
    <source>
        <strain evidence="11">h7</strain>
    </source>
</reference>
<keyword evidence="3" id="KW-0808">Transferase</keyword>
<evidence type="ECO:0000313" key="11">
    <source>
        <dbReference type="Proteomes" id="UP000053424"/>
    </source>
</evidence>
<dbReference type="EC" id="2.7.11.1" evidence="1"/>
<dbReference type="PROSITE" id="PS50011">
    <property type="entry name" value="PROTEIN_KINASE_DOM"/>
    <property type="match status" value="1"/>
</dbReference>
<sequence length="115" mass="12989">MAKVGYTANILRVHGLFQDFETGLFAMVMDYGGPTLRRTKGNQPFTEEEQQALRDALHHLHNGANVVHGDITAHNIVIGSSLKIYFIDFHCAQIFVNALPDVFEYDWDALEEVLL</sequence>
<dbReference type="HOGENOM" id="CLU_2109336_0_0_1"/>
<dbReference type="STRING" id="686832.A0A0C2YIY2"/>